<reference evidence="2 3" key="2">
    <citation type="journal article" date="2004" name="J. Virol.">
        <title>Comparative genomic analysis of hyperthermophilic archaeal Fuselloviridae viruses.</title>
        <authorList>
            <person name="Wiedenheft B."/>
            <person name="Stedman K."/>
            <person name="Roberto F."/>
            <person name="Willits D."/>
            <person name="Gleske A.K."/>
            <person name="Zoeller L."/>
            <person name="Snyder J."/>
            <person name="Douglas T."/>
            <person name="Young M."/>
        </authorList>
    </citation>
    <scope>NUCLEOTIDE SEQUENCE</scope>
</reference>
<dbReference type="RefSeq" id="NP_963950.1">
    <property type="nucleotide sequence ID" value="NC_005360.1"/>
</dbReference>
<keyword evidence="3" id="KW-1185">Reference proteome</keyword>
<dbReference type="GeneID" id="2741812"/>
<dbReference type="EMBL" id="AY388628">
    <property type="protein sequence ID" value="AAR27922.1"/>
    <property type="molecule type" value="Genomic_DNA"/>
</dbReference>
<dbReference type="SMR" id="Q6TRT9"/>
<accession>Q6TRT9</accession>
<dbReference type="Pfam" id="PF01930">
    <property type="entry name" value="Cas_Cas4"/>
    <property type="match status" value="1"/>
</dbReference>
<reference evidence="2 3" key="1">
    <citation type="journal article" date="2001" name="Proc. Natl. Acad. Sci. U.S.A.">
        <title>Viruses from extreme thermal environments.</title>
        <authorList>
            <person name="Rice G."/>
            <person name="Stedman K."/>
            <person name="Snyder J."/>
            <person name="Wiedenheft B."/>
            <person name="Willits D."/>
            <person name="Brumfield S."/>
            <person name="McDermott T."/>
            <person name="Young M.J."/>
        </authorList>
    </citation>
    <scope>NUCLEOTIDE SEQUENCE</scope>
</reference>
<evidence type="ECO:0000313" key="3">
    <source>
        <dbReference type="Proteomes" id="UP000001247"/>
    </source>
</evidence>
<protein>
    <submittedName>
        <fullName evidence="2">ORF C287</fullName>
    </submittedName>
</protein>
<evidence type="ECO:0000259" key="1">
    <source>
        <dbReference type="Pfam" id="PF01930"/>
    </source>
</evidence>
<proteinExistence type="predicted"/>
<dbReference type="Gene3D" id="3.90.320.10">
    <property type="match status" value="1"/>
</dbReference>
<name>Q6TRT9_9VIRU</name>
<dbReference type="Proteomes" id="UP000001247">
    <property type="component" value="Segment"/>
</dbReference>
<dbReference type="OrthoDB" id="9588at10239"/>
<organism evidence="2 3">
    <name type="scientific">Sulfolobus virus Ragged Hills</name>
    <dbReference type="NCBI Taxonomy" id="256994"/>
    <lineage>
        <taxon>Viruses</taxon>
        <taxon>Viruses incertae sedis</taxon>
        <taxon>Fuselloviridae</taxon>
        <taxon>Alphafusellovirus</taxon>
        <taxon>Alphafusellovirus yellowstonense</taxon>
        <taxon>Sulfolobus spindle-shaped virus 8</taxon>
    </lineage>
</organism>
<dbReference type="InterPro" id="IPR022765">
    <property type="entry name" value="Dna2/Cas4_DUF83"/>
</dbReference>
<sequence>MRSKMIKKEEKDNKIYITVKDEETGIEWTAVVEKVEFEWCVKQKEELEVEDAEKSVMLDYALFGNCAIPKVTAEEYKNSLTKYTGEKMSRLLHILYNYEIVSQNDTKNIWVTELSRCLRRSYLMRKEGKTKVGLNEAMKMHIGSGLHMRLQSLLRKHGFETEVRVQRKTALGFQIVGRIDVYDKEENVIYELKYTHNDKLDSVRLNNYLRQLNYYIEMANAMKGYLVIVHADGSVEEIKRDWAETDLEKRANAFGIYVEENTLPPKKSRPDAECIECPFYNFCWGKL</sequence>
<dbReference type="InterPro" id="IPR011604">
    <property type="entry name" value="PDDEXK-like_dom_sf"/>
</dbReference>
<dbReference type="KEGG" id="vg:2741812"/>
<evidence type="ECO:0000313" key="2">
    <source>
        <dbReference type="EMBL" id="AAR27922.1"/>
    </source>
</evidence>
<feature type="domain" description="DUF83" evidence="1">
    <location>
        <begin position="111"/>
        <end position="284"/>
    </location>
</feature>